<reference evidence="1" key="1">
    <citation type="journal article" date="2023" name="Mol. Phylogenet. Evol.">
        <title>Genome-scale phylogeny and comparative genomics of the fungal order Sordariales.</title>
        <authorList>
            <person name="Hensen N."/>
            <person name="Bonometti L."/>
            <person name="Westerberg I."/>
            <person name="Brannstrom I.O."/>
            <person name="Guillou S."/>
            <person name="Cros-Aarteil S."/>
            <person name="Calhoun S."/>
            <person name="Haridas S."/>
            <person name="Kuo A."/>
            <person name="Mondo S."/>
            <person name="Pangilinan J."/>
            <person name="Riley R."/>
            <person name="LaButti K."/>
            <person name="Andreopoulos B."/>
            <person name="Lipzen A."/>
            <person name="Chen C."/>
            <person name="Yan M."/>
            <person name="Daum C."/>
            <person name="Ng V."/>
            <person name="Clum A."/>
            <person name="Steindorff A."/>
            <person name="Ohm R.A."/>
            <person name="Martin F."/>
            <person name="Silar P."/>
            <person name="Natvig D.O."/>
            <person name="Lalanne C."/>
            <person name="Gautier V."/>
            <person name="Ament-Velasquez S.L."/>
            <person name="Kruys A."/>
            <person name="Hutchinson M.I."/>
            <person name="Powell A.J."/>
            <person name="Barry K."/>
            <person name="Miller A.N."/>
            <person name="Grigoriev I.V."/>
            <person name="Debuchy R."/>
            <person name="Gladieux P."/>
            <person name="Hiltunen Thoren M."/>
            <person name="Johannesson H."/>
        </authorList>
    </citation>
    <scope>NUCLEOTIDE SEQUENCE</scope>
    <source>
        <strain evidence="1">CBS 560.94</strain>
    </source>
</reference>
<protein>
    <submittedName>
        <fullName evidence="1">Uncharacterized protein</fullName>
    </submittedName>
</protein>
<sequence length="181" mass="19659">MQQKVAKELKNVLRNAGISGDTSLRDVVLPLANNEFGCPGNERSEAPFSILAPAGDNNAGEAQDDTAAPLTGDWSLDQFNPAARPPKSSYAWCAICERWQSNSSQHKRQHVNREPVLCPEPLLGGVPGMLCLEQFQDQTALRCHILRDHGRHTSNAYKGGIRVDSSAGNVLVRNANGKSED</sequence>
<reference evidence="1" key="2">
    <citation type="submission" date="2023-06" db="EMBL/GenBank/DDBJ databases">
        <authorList>
            <consortium name="Lawrence Berkeley National Laboratory"/>
            <person name="Haridas S."/>
            <person name="Hensen N."/>
            <person name="Bonometti L."/>
            <person name="Westerberg I."/>
            <person name="Brannstrom I.O."/>
            <person name="Guillou S."/>
            <person name="Cros-Aarteil S."/>
            <person name="Calhoun S."/>
            <person name="Kuo A."/>
            <person name="Mondo S."/>
            <person name="Pangilinan J."/>
            <person name="Riley R."/>
            <person name="Labutti K."/>
            <person name="Andreopoulos B."/>
            <person name="Lipzen A."/>
            <person name="Chen C."/>
            <person name="Yanf M."/>
            <person name="Daum C."/>
            <person name="Ng V."/>
            <person name="Clum A."/>
            <person name="Steindorff A."/>
            <person name="Ohm R."/>
            <person name="Martin F."/>
            <person name="Silar P."/>
            <person name="Natvig D."/>
            <person name="Lalanne C."/>
            <person name="Gautier V."/>
            <person name="Ament-Velasquez S.L."/>
            <person name="Kruys A."/>
            <person name="Hutchinson M.I."/>
            <person name="Powell A.J."/>
            <person name="Barry K."/>
            <person name="Miller A.N."/>
            <person name="Grigoriev I.V."/>
            <person name="Debuchy R."/>
            <person name="Gladieux P."/>
            <person name="Thoren M.H."/>
            <person name="Johannesson H."/>
        </authorList>
    </citation>
    <scope>NUCLEOTIDE SEQUENCE</scope>
    <source>
        <strain evidence="1">CBS 560.94</strain>
    </source>
</reference>
<comment type="caution">
    <text evidence="1">The sequence shown here is derived from an EMBL/GenBank/DDBJ whole genome shotgun (WGS) entry which is preliminary data.</text>
</comment>
<dbReference type="EMBL" id="JAUEPP010000001">
    <property type="protein sequence ID" value="KAK3355575.1"/>
    <property type="molecule type" value="Genomic_DNA"/>
</dbReference>
<proteinExistence type="predicted"/>
<keyword evidence="2" id="KW-1185">Reference proteome</keyword>
<organism evidence="1 2">
    <name type="scientific">Neurospora tetraspora</name>
    <dbReference type="NCBI Taxonomy" id="94610"/>
    <lineage>
        <taxon>Eukaryota</taxon>
        <taxon>Fungi</taxon>
        <taxon>Dikarya</taxon>
        <taxon>Ascomycota</taxon>
        <taxon>Pezizomycotina</taxon>
        <taxon>Sordariomycetes</taxon>
        <taxon>Sordariomycetidae</taxon>
        <taxon>Sordariales</taxon>
        <taxon>Sordariaceae</taxon>
        <taxon>Neurospora</taxon>
    </lineage>
</organism>
<evidence type="ECO:0000313" key="2">
    <source>
        <dbReference type="Proteomes" id="UP001278500"/>
    </source>
</evidence>
<evidence type="ECO:0000313" key="1">
    <source>
        <dbReference type="EMBL" id="KAK3355575.1"/>
    </source>
</evidence>
<dbReference type="GeneID" id="87862541"/>
<dbReference type="Proteomes" id="UP001278500">
    <property type="component" value="Unassembled WGS sequence"/>
</dbReference>
<gene>
    <name evidence="1" type="ORF">B0H65DRAFT_438807</name>
</gene>
<name>A0AAE0JQF3_9PEZI</name>
<dbReference type="RefSeq" id="XP_062686953.1">
    <property type="nucleotide sequence ID" value="XM_062825387.1"/>
</dbReference>
<accession>A0AAE0JQF3</accession>
<dbReference type="AlphaFoldDB" id="A0AAE0JQF3"/>